<dbReference type="InterPro" id="IPR012337">
    <property type="entry name" value="RNaseH-like_sf"/>
</dbReference>
<evidence type="ECO:0000259" key="2">
    <source>
        <dbReference type="Pfam" id="PF04937"/>
    </source>
</evidence>
<dbReference type="EMBL" id="JABCRI010000019">
    <property type="protein sequence ID" value="KAF8389287.1"/>
    <property type="molecule type" value="Genomic_DNA"/>
</dbReference>
<name>A0A834YNL4_TETSI</name>
<comment type="caution">
    <text evidence="3">The sequence shown here is derived from an EMBL/GenBank/DDBJ whole genome shotgun (WGS) entry which is preliminary data.</text>
</comment>
<reference evidence="3 4" key="1">
    <citation type="submission" date="2020-04" db="EMBL/GenBank/DDBJ databases">
        <title>Plant Genome Project.</title>
        <authorList>
            <person name="Zhang R.-G."/>
        </authorList>
    </citation>
    <scope>NUCLEOTIDE SEQUENCE [LARGE SCALE GENOMIC DNA]</scope>
    <source>
        <strain evidence="3">YNK0</strain>
        <tissue evidence="3">Leaf</tissue>
    </source>
</reference>
<feature type="region of interest" description="Disordered" evidence="1">
    <location>
        <begin position="200"/>
        <end position="242"/>
    </location>
</feature>
<gene>
    <name evidence="3" type="ORF">HHK36_025980</name>
</gene>
<dbReference type="AlphaFoldDB" id="A0A834YNL4"/>
<evidence type="ECO:0000313" key="3">
    <source>
        <dbReference type="EMBL" id="KAF8389287.1"/>
    </source>
</evidence>
<dbReference type="PANTHER" id="PTHR32166">
    <property type="entry name" value="OSJNBA0013A04.12 PROTEIN"/>
    <property type="match status" value="1"/>
</dbReference>
<organism evidence="3 4">
    <name type="scientific">Tetracentron sinense</name>
    <name type="common">Spur-leaf</name>
    <dbReference type="NCBI Taxonomy" id="13715"/>
    <lineage>
        <taxon>Eukaryota</taxon>
        <taxon>Viridiplantae</taxon>
        <taxon>Streptophyta</taxon>
        <taxon>Embryophyta</taxon>
        <taxon>Tracheophyta</taxon>
        <taxon>Spermatophyta</taxon>
        <taxon>Magnoliopsida</taxon>
        <taxon>Trochodendrales</taxon>
        <taxon>Trochodendraceae</taxon>
        <taxon>Tetracentron</taxon>
    </lineage>
</organism>
<feature type="region of interest" description="Disordered" evidence="1">
    <location>
        <begin position="24"/>
        <end position="54"/>
    </location>
</feature>
<feature type="compositionally biased region" description="Low complexity" evidence="1">
    <location>
        <begin position="210"/>
        <end position="221"/>
    </location>
</feature>
<evidence type="ECO:0000256" key="1">
    <source>
        <dbReference type="SAM" id="MobiDB-lite"/>
    </source>
</evidence>
<accession>A0A834YNL4</accession>
<dbReference type="Proteomes" id="UP000655225">
    <property type="component" value="Unassembled WGS sequence"/>
</dbReference>
<evidence type="ECO:0000313" key="4">
    <source>
        <dbReference type="Proteomes" id="UP000655225"/>
    </source>
</evidence>
<feature type="domain" description="DUF659" evidence="2">
    <location>
        <begin position="296"/>
        <end position="447"/>
    </location>
</feature>
<sequence length="774" mass="87508">MPLQLPPSSTSVHPTPHAQAIVQQSSTPNATSSQAVYGPPQCPASSPINAPPISSVVDPNDPLLATVAPPCVPAVAAAPTLQHPMITRSKDGTRTPKAWLSTRYPCWLNALGEAEQISVGDDKELELEIVKKLRDRCFEQESPKLFPANAIAIYRNSSIIHAHLLRLSGHGIRVCPKVNFETLSEMQKVVEDAENRLKRGMPKKVPLPPSSYQSMGMGSSSTGAIRQEGFEPRKRKASGNTALEKAFNSNAREQLHSEIARMFYSSGLPFHLARNPHYASSYSFAANNLIVGYVPPGYNLLRTSLLQKERANVERLLETTKKSWKEKGLSIVTDGWTDSQRRPLINFMAASESGAMFWKAINCEGEVKDKFFISNLINQVIEEVGPKNVVQVITDNAPVCSSAGLLIQGKYSNIFWTPCVVHTLNLALKNICAAKNIEKNAITYEKCHWITDIVGDVMFIKNFIMNHSMRLAIFNEFVPLKLLAVADTRFASSIIMLKRFKLIKRGLQKMVISDKWVLYKEDNIGKAIFVKENVLNDIFWDKIDYILSFTLPIYEMLRFCDTDKPCLHLVYEMWDAMIEKVKASIYRHEGKLEHEESTFYSVVHEILVERWAKSNTPLHCLAHSLNPRYYSSMWLDENPNRVPPHKDDEISNMRNKCFKKYFPCVDERRAVNVEYAKFSGCLDTFEDHDSKNDRGAMEPLLWWFAHGTYASIFSIERADNTWKERPSYGTLVEMDLIQWRVLGLLAIASLSLDEPDMEAIIFADEGEDDINEVP</sequence>
<dbReference type="OMA" id="ERADNTW"/>
<protein>
    <recommendedName>
        <fullName evidence="2">DUF659 domain-containing protein</fullName>
    </recommendedName>
</protein>
<feature type="compositionally biased region" description="Low complexity" evidence="1">
    <location>
        <begin position="43"/>
        <end position="54"/>
    </location>
</feature>
<dbReference type="InterPro" id="IPR007021">
    <property type="entry name" value="DUF659"/>
</dbReference>
<keyword evidence="4" id="KW-1185">Reference proteome</keyword>
<dbReference type="Pfam" id="PF04937">
    <property type="entry name" value="DUF659"/>
    <property type="match status" value="1"/>
</dbReference>
<proteinExistence type="predicted"/>
<dbReference type="SUPFAM" id="SSF53098">
    <property type="entry name" value="Ribonuclease H-like"/>
    <property type="match status" value="1"/>
</dbReference>
<dbReference type="PANTHER" id="PTHR32166:SF81">
    <property type="entry name" value="OS06G0658400 PROTEIN"/>
    <property type="match status" value="1"/>
</dbReference>
<feature type="compositionally biased region" description="Polar residues" evidence="1">
    <location>
        <begin position="24"/>
        <end position="35"/>
    </location>
</feature>
<dbReference type="OrthoDB" id="2017576at2759"/>